<dbReference type="WBParaSite" id="PSAMB.scaffold1507size30601.g13437.t1">
    <property type="protein sequence ID" value="PSAMB.scaffold1507size30601.g13437.t1"/>
    <property type="gene ID" value="PSAMB.scaffold1507size30601.g13437"/>
</dbReference>
<dbReference type="InterPro" id="IPR003347">
    <property type="entry name" value="JmjC_dom"/>
</dbReference>
<sequence length="259" mass="29685">MRILIVLLSAIKALAQGGDGGWLTDPEYIVAENGPCNIEREDAGSLTQDQFESRYAYTVPVILTNFDNSRFRELTARETILAEWGDKEVHLNSANTYSYRRVPTTFATYINDYLKPQSLDKLGNETLYLFGDIDQKVWKPLLKQYIQPPWKVPGHTSALSFGIAGAGTGVPFHFHGPGFAEVIYGRKRWFLYPYDERPEFNPDNTTLEWFLHDYPKLVGDLKPFECVLQPGEVIYFPDRWWHATLNCETSIFISTFLSP</sequence>
<evidence type="ECO:0000313" key="4">
    <source>
        <dbReference type="WBParaSite" id="PSAMB.scaffold1507size30601.g13437.t1"/>
    </source>
</evidence>
<dbReference type="GO" id="GO:0005634">
    <property type="term" value="C:nucleus"/>
    <property type="evidence" value="ECO:0007669"/>
    <property type="project" value="TreeGrafter"/>
</dbReference>
<evidence type="ECO:0000259" key="2">
    <source>
        <dbReference type="PROSITE" id="PS51184"/>
    </source>
</evidence>
<dbReference type="PANTHER" id="PTHR12480:SF21">
    <property type="entry name" value="JMJC DOMAIN-CONTAINING PROTEIN 8"/>
    <property type="match status" value="1"/>
</dbReference>
<dbReference type="PROSITE" id="PS51184">
    <property type="entry name" value="JMJC"/>
    <property type="match status" value="1"/>
</dbReference>
<keyword evidence="1" id="KW-0732">Signal</keyword>
<reference evidence="4 5" key="1">
    <citation type="submission" date="2022-11" db="UniProtKB">
        <authorList>
            <consortium name="WormBaseParasite"/>
        </authorList>
    </citation>
    <scope>IDENTIFICATION</scope>
</reference>
<keyword evidence="3" id="KW-1185">Reference proteome</keyword>
<dbReference type="Proteomes" id="UP000887566">
    <property type="component" value="Unplaced"/>
</dbReference>
<dbReference type="PANTHER" id="PTHR12480">
    <property type="entry name" value="ARGININE DEMETHYLASE AND LYSYL-HYDROXYLASE JMJD"/>
    <property type="match status" value="1"/>
</dbReference>
<accession>A0A914V3K6</accession>
<dbReference type="Gene3D" id="2.60.120.650">
    <property type="entry name" value="Cupin"/>
    <property type="match status" value="1"/>
</dbReference>
<name>A0A914V3K6_9BILA</name>
<evidence type="ECO:0000256" key="1">
    <source>
        <dbReference type="SAM" id="SignalP"/>
    </source>
</evidence>
<feature type="domain" description="JmjC" evidence="2">
    <location>
        <begin position="91"/>
        <end position="259"/>
    </location>
</feature>
<dbReference type="SUPFAM" id="SSF51197">
    <property type="entry name" value="Clavaminate synthase-like"/>
    <property type="match status" value="1"/>
</dbReference>
<dbReference type="InterPro" id="IPR041667">
    <property type="entry name" value="Cupin_8"/>
</dbReference>
<feature type="chain" id="PRO_5041189846" evidence="1">
    <location>
        <begin position="16"/>
        <end position="259"/>
    </location>
</feature>
<dbReference type="InterPro" id="IPR050910">
    <property type="entry name" value="JMJD6_ArgDemeth/LysHydrox"/>
</dbReference>
<evidence type="ECO:0000313" key="5">
    <source>
        <dbReference type="WBParaSite" id="PSAMB.scaffold2888size20725.g19688.t1"/>
    </source>
</evidence>
<protein>
    <submittedName>
        <fullName evidence="4 5">JmjC domain-containing protein</fullName>
    </submittedName>
</protein>
<dbReference type="AlphaFoldDB" id="A0A914V3K6"/>
<feature type="signal peptide" evidence="1">
    <location>
        <begin position="1"/>
        <end position="15"/>
    </location>
</feature>
<dbReference type="WBParaSite" id="PSAMB.scaffold2888size20725.g19688.t1">
    <property type="protein sequence ID" value="PSAMB.scaffold2888size20725.g19688.t1"/>
    <property type="gene ID" value="PSAMB.scaffold2888size20725.g19688"/>
</dbReference>
<organism evidence="3 4">
    <name type="scientific">Plectus sambesii</name>
    <dbReference type="NCBI Taxonomy" id="2011161"/>
    <lineage>
        <taxon>Eukaryota</taxon>
        <taxon>Metazoa</taxon>
        <taxon>Ecdysozoa</taxon>
        <taxon>Nematoda</taxon>
        <taxon>Chromadorea</taxon>
        <taxon>Plectida</taxon>
        <taxon>Plectina</taxon>
        <taxon>Plectoidea</taxon>
        <taxon>Plectidae</taxon>
        <taxon>Plectus</taxon>
    </lineage>
</organism>
<proteinExistence type="predicted"/>
<evidence type="ECO:0000313" key="3">
    <source>
        <dbReference type="Proteomes" id="UP000887566"/>
    </source>
</evidence>
<dbReference type="Pfam" id="PF13621">
    <property type="entry name" value="Cupin_8"/>
    <property type="match status" value="1"/>
</dbReference>
<dbReference type="GO" id="GO:0000987">
    <property type="term" value="F:cis-regulatory region sequence-specific DNA binding"/>
    <property type="evidence" value="ECO:0007669"/>
    <property type="project" value="TreeGrafter"/>
</dbReference>